<dbReference type="Proteomes" id="UP000258127">
    <property type="component" value="Chromosome"/>
</dbReference>
<organism evidence="1 2">
    <name type="scientific">Pseudomonas parafulva</name>
    <dbReference type="NCBI Taxonomy" id="157782"/>
    <lineage>
        <taxon>Bacteria</taxon>
        <taxon>Pseudomonadati</taxon>
        <taxon>Pseudomonadota</taxon>
        <taxon>Gammaproteobacteria</taxon>
        <taxon>Pseudomonadales</taxon>
        <taxon>Pseudomonadaceae</taxon>
        <taxon>Pseudomonas</taxon>
    </lineage>
</organism>
<accession>A0AAI8KBE3</accession>
<dbReference type="AlphaFoldDB" id="A0AAI8KBE3"/>
<protein>
    <submittedName>
        <fullName evidence="1">Uncharacterized protein</fullName>
    </submittedName>
</protein>
<dbReference type="EMBL" id="CP031641">
    <property type="protein sequence ID" value="AXO88415.1"/>
    <property type="molecule type" value="Genomic_DNA"/>
</dbReference>
<name>A0AAI8KBE3_9PSED</name>
<keyword evidence="2" id="KW-1185">Reference proteome</keyword>
<reference evidence="1 2" key="1">
    <citation type="submission" date="2018-08" db="EMBL/GenBank/DDBJ databases">
        <authorList>
            <person name="Lee Y."/>
            <person name="Kakembo D."/>
        </authorList>
    </citation>
    <scope>NUCLEOTIDE SEQUENCE [LARGE SCALE GENOMIC DNA]</scope>
    <source>
        <strain evidence="1 2">JBCS1880</strain>
    </source>
</reference>
<evidence type="ECO:0000313" key="2">
    <source>
        <dbReference type="Proteomes" id="UP000258127"/>
    </source>
</evidence>
<proteinExistence type="predicted"/>
<evidence type="ECO:0000313" key="1">
    <source>
        <dbReference type="EMBL" id="AXO88415.1"/>
    </source>
</evidence>
<dbReference type="RefSeq" id="WP_116888230.1">
    <property type="nucleotide sequence ID" value="NZ_CP031641.1"/>
</dbReference>
<gene>
    <name evidence="1" type="ORF">DZC75_10550</name>
</gene>
<sequence length="260" mass="29619">MSQQTLQELLTERVGIYAQSERARELIDQGIESMFKEVVTDTFRSYGTFGKAVKEAVSAALPANVTDMFELQRYNALVANALRERWEAAALQSTVLDRAEKAIAEVMDGEGLLSGEVSLKDLLTEFVSAHREQAAEEHWNNPEIRFEETMSGRSEFIYIGFDPEPEESRNVSSWREERRGTYSLKNSLHLHIVGERETGDTFRPTEQLAEVLSAKLDDKRIAVNMRIRTKWERMLASLYFGNAILVIDCDADDFSYGFDD</sequence>